<dbReference type="AlphaFoldDB" id="A0A1Y5HW70"/>
<feature type="non-terminal residue" evidence="3">
    <location>
        <position position="1"/>
    </location>
</feature>
<evidence type="ECO:0000259" key="2">
    <source>
        <dbReference type="Pfam" id="PF22613"/>
    </source>
</evidence>
<evidence type="ECO:0000313" key="3">
    <source>
        <dbReference type="EMBL" id="OUS41538.1"/>
    </source>
</evidence>
<dbReference type="Gene3D" id="3.40.50.920">
    <property type="match status" value="1"/>
</dbReference>
<dbReference type="PANTHER" id="PTHR43825:SF3">
    <property type="entry name" value="PYRUVATE DEHYDROGENASE E1 COMPONENT"/>
    <property type="match status" value="1"/>
</dbReference>
<feature type="domain" description="Transketolase-like C-terminal" evidence="2">
    <location>
        <begin position="401"/>
        <end position="531"/>
    </location>
</feature>
<sequence length="573" mass="64814">DGEFQNYKAKGGKYTREHFFEKYPELKELIKDMSDEDIFNLNRGGHDPYKVFAAYQQAMNHKGQPTVILAHTVKGYGMGPEAEAQNPSHSVKKLDFASLKAFRDRFDVPIRDEDLEKLPFYRPAEDSPEMMYLRKQREKLGGYMPVRTETWQALKAPELSTFKGQLDGSGEREISSTMAFVRILSQLVKDKSLGERVVPIVPDEARTFGMEGMFRQLGIYSSEGQLYNPVDSGQMMYYREDKKGRILEEGINEAGAFAAWMAAATSYSTNSLAMVPVYVFYSMFGFQRIGDLAWAAGDMQAQGFLIGATSGRTTLNGEGLQHQDGHSHILASSIPNCVSYDPTYGYELAVIMQDGLHRMYEKKEKVFYYITTMNENYTHHAMPEGAEEGIRRGMYPLATVGDAAKDNENCIQLLGCGAILLQVEKAAAWLAEKGICCQVWSVTSFNELRRDGLGCERQDYLSAGENIEEPYVTRQLKNTSGPIIAATDYMKTYADQIRPYIPADREYKVLGTDGFGRSDTRENLRHFFEVDWQHVAWAALYELKKQGKITDEMLAQAREELEINSAKLDPLYS</sequence>
<dbReference type="InterPro" id="IPR009014">
    <property type="entry name" value="Transketo_C/PFOR_II"/>
</dbReference>
<evidence type="ECO:0000259" key="1">
    <source>
        <dbReference type="Pfam" id="PF17831"/>
    </source>
</evidence>
<dbReference type="Gene3D" id="3.40.50.970">
    <property type="match status" value="2"/>
</dbReference>
<feature type="domain" description="Pyruvate dehydrogenase E1 component middle" evidence="1">
    <location>
        <begin position="160"/>
        <end position="379"/>
    </location>
</feature>
<evidence type="ECO:0000313" key="4">
    <source>
        <dbReference type="Proteomes" id="UP000227088"/>
    </source>
</evidence>
<dbReference type="InterPro" id="IPR029061">
    <property type="entry name" value="THDP-binding"/>
</dbReference>
<dbReference type="Pfam" id="PF22613">
    <property type="entry name" value="Transketolase_C_1"/>
    <property type="match status" value="1"/>
</dbReference>
<dbReference type="InterPro" id="IPR051157">
    <property type="entry name" value="PDH/Transketolase"/>
</dbReference>
<comment type="caution">
    <text evidence="3">The sequence shown here is derived from an EMBL/GenBank/DDBJ whole genome shotgun (WGS) entry which is preliminary data.</text>
</comment>
<keyword evidence="3" id="KW-0670">Pyruvate</keyword>
<organism evidence="3 4">
    <name type="scientific">Oleispira antarctica</name>
    <dbReference type="NCBI Taxonomy" id="188908"/>
    <lineage>
        <taxon>Bacteria</taxon>
        <taxon>Pseudomonadati</taxon>
        <taxon>Pseudomonadota</taxon>
        <taxon>Gammaproteobacteria</taxon>
        <taxon>Oceanospirillales</taxon>
        <taxon>Oceanospirillaceae</taxon>
        <taxon>Oleispira</taxon>
    </lineage>
</organism>
<reference evidence="4" key="1">
    <citation type="journal article" date="2017" name="Proc. Natl. Acad. Sci. U.S.A.">
        <title>Simulation of Deepwater Horizon oil plume reveals substrate specialization within a complex community of hydrocarbon degraders.</title>
        <authorList>
            <person name="Hu P."/>
            <person name="Dubinsky E.A."/>
            <person name="Probst A.J."/>
            <person name="Wang J."/>
            <person name="Sieber C.M.K."/>
            <person name="Tom L.M."/>
            <person name="Gardinali P."/>
            <person name="Banfield J.F."/>
            <person name="Atlas R.M."/>
            <person name="Andersen G.L."/>
        </authorList>
    </citation>
    <scope>NUCLEOTIDE SEQUENCE [LARGE SCALE GENOMIC DNA]</scope>
</reference>
<name>A0A1Y5HW70_OLEAN</name>
<gene>
    <name evidence="3" type="primary">aceE</name>
    <name evidence="3" type="ORF">A9R00_00425</name>
</gene>
<dbReference type="Proteomes" id="UP000227088">
    <property type="component" value="Unassembled WGS sequence"/>
</dbReference>
<dbReference type="SUPFAM" id="SSF52922">
    <property type="entry name" value="TK C-terminal domain-like"/>
    <property type="match status" value="1"/>
</dbReference>
<proteinExistence type="predicted"/>
<protein>
    <submittedName>
        <fullName evidence="3">Pyruvate dehydrogenase (Acetyl-transferring), homodimeric type</fullName>
    </submittedName>
</protein>
<accession>A0A1Y5HW70</accession>
<dbReference type="InterPro" id="IPR041621">
    <property type="entry name" value="PDH_E1_M"/>
</dbReference>
<dbReference type="PANTHER" id="PTHR43825">
    <property type="entry name" value="PYRUVATE DEHYDROGENASE E1 COMPONENT"/>
    <property type="match status" value="1"/>
</dbReference>
<dbReference type="SUPFAM" id="SSF52518">
    <property type="entry name" value="Thiamin diphosphate-binding fold (THDP-binding)"/>
    <property type="match status" value="2"/>
</dbReference>
<dbReference type="Pfam" id="PF17831">
    <property type="entry name" value="PDH_E1_M"/>
    <property type="match status" value="1"/>
</dbReference>
<dbReference type="InterPro" id="IPR055152">
    <property type="entry name" value="Transketolase-like_C_2"/>
</dbReference>
<dbReference type="EMBL" id="MABE01000027">
    <property type="protein sequence ID" value="OUS41538.1"/>
    <property type="molecule type" value="Genomic_DNA"/>
</dbReference>